<dbReference type="CDD" id="cd04301">
    <property type="entry name" value="NAT_SF"/>
    <property type="match status" value="1"/>
</dbReference>
<proteinExistence type="predicted"/>
<evidence type="ECO:0000313" key="3">
    <source>
        <dbReference type="Proteomes" id="UP000182584"/>
    </source>
</evidence>
<dbReference type="EMBL" id="FOGJ01000018">
    <property type="protein sequence ID" value="SES07654.1"/>
    <property type="molecule type" value="Genomic_DNA"/>
</dbReference>
<evidence type="ECO:0000313" key="2">
    <source>
        <dbReference type="EMBL" id="SES07654.1"/>
    </source>
</evidence>
<dbReference type="Proteomes" id="UP000182584">
    <property type="component" value="Unassembled WGS sequence"/>
</dbReference>
<dbReference type="GO" id="GO:0016747">
    <property type="term" value="F:acyltransferase activity, transferring groups other than amino-acyl groups"/>
    <property type="evidence" value="ECO:0007669"/>
    <property type="project" value="InterPro"/>
</dbReference>
<feature type="domain" description="N-acetyltransferase" evidence="1">
    <location>
        <begin position="52"/>
        <end position="177"/>
    </location>
</feature>
<organism evidence="2 3">
    <name type="scientific">Butyrivibrio fibrisolvens</name>
    <dbReference type="NCBI Taxonomy" id="831"/>
    <lineage>
        <taxon>Bacteria</taxon>
        <taxon>Bacillati</taxon>
        <taxon>Bacillota</taxon>
        <taxon>Clostridia</taxon>
        <taxon>Lachnospirales</taxon>
        <taxon>Lachnospiraceae</taxon>
        <taxon>Butyrivibrio</taxon>
    </lineage>
</organism>
<name>A0A1H9UER0_BUTFI</name>
<dbReference type="Pfam" id="PF13508">
    <property type="entry name" value="Acetyltransf_7"/>
    <property type="match status" value="1"/>
</dbReference>
<dbReference type="AlphaFoldDB" id="A0A1H9UER0"/>
<keyword evidence="2" id="KW-0808">Transferase</keyword>
<dbReference type="SUPFAM" id="SSF55729">
    <property type="entry name" value="Acyl-CoA N-acyltransferases (Nat)"/>
    <property type="match status" value="1"/>
</dbReference>
<evidence type="ECO:0000259" key="1">
    <source>
        <dbReference type="PROSITE" id="PS51186"/>
    </source>
</evidence>
<dbReference type="InterPro" id="IPR000182">
    <property type="entry name" value="GNAT_dom"/>
</dbReference>
<dbReference type="Gene3D" id="3.40.630.30">
    <property type="match status" value="1"/>
</dbReference>
<reference evidence="2 3" key="1">
    <citation type="submission" date="2016-10" db="EMBL/GenBank/DDBJ databases">
        <authorList>
            <person name="de Groot N.N."/>
        </authorList>
    </citation>
    <scope>NUCLEOTIDE SEQUENCE [LARGE SCALE GENOMIC DNA]</scope>
    <source>
        <strain evidence="2 3">AR40</strain>
    </source>
</reference>
<protein>
    <submittedName>
        <fullName evidence="2">Acetyltransferase (GNAT) domain-containing protein</fullName>
    </submittedName>
</protein>
<accession>A0A1H9UER0</accession>
<dbReference type="InterPro" id="IPR016181">
    <property type="entry name" value="Acyl_CoA_acyltransferase"/>
</dbReference>
<sequence>MNYINLFNHMHPGFFDSLGIKEMPKDWVFSELIIDLRNDSPCEIVPHCLESITFGEYKGDISKLKQAVHEVDEDWVQYFGEWSRVFCAFDQDEIAAFCILSDFGTHDNLKVGGPGCVGTIPKYRKKGIGLEMVRRATNILKKEKYDISWIHYTHIENWYKKLGYETVLKWNADGIVY</sequence>
<gene>
    <name evidence="2" type="ORF">SAMN04487884_11847</name>
</gene>
<dbReference type="PROSITE" id="PS51186">
    <property type="entry name" value="GNAT"/>
    <property type="match status" value="1"/>
</dbReference>